<dbReference type="EMBL" id="BK032828">
    <property type="protein sequence ID" value="DAF62777.1"/>
    <property type="molecule type" value="Genomic_DNA"/>
</dbReference>
<name>A0A8S5THR3_9CAUD</name>
<evidence type="ECO:0000256" key="1">
    <source>
        <dbReference type="SAM" id="MobiDB-lite"/>
    </source>
</evidence>
<protein>
    <submittedName>
        <fullName evidence="2">Tail protein</fullName>
    </submittedName>
</protein>
<proteinExistence type="predicted"/>
<reference evidence="2" key="1">
    <citation type="journal article" date="2021" name="Proc. Natl. Acad. Sci. U.S.A.">
        <title>A Catalog of Tens of Thousands of Viruses from Human Metagenomes Reveals Hidden Associations with Chronic Diseases.</title>
        <authorList>
            <person name="Tisza M.J."/>
            <person name="Buck C.B."/>
        </authorList>
    </citation>
    <scope>NUCLEOTIDE SEQUENCE</scope>
    <source>
        <strain evidence="2">Ctiv53</strain>
    </source>
</reference>
<accession>A0A8S5THR3</accession>
<organism evidence="2">
    <name type="scientific">Myoviridae sp. ctiv53</name>
    <dbReference type="NCBI Taxonomy" id="2827703"/>
    <lineage>
        <taxon>Viruses</taxon>
        <taxon>Duplodnaviria</taxon>
        <taxon>Heunggongvirae</taxon>
        <taxon>Uroviricota</taxon>
        <taxon>Caudoviricetes</taxon>
    </lineage>
</organism>
<feature type="region of interest" description="Disordered" evidence="1">
    <location>
        <begin position="36"/>
        <end position="56"/>
    </location>
</feature>
<evidence type="ECO:0000313" key="2">
    <source>
        <dbReference type="EMBL" id="DAF62777.1"/>
    </source>
</evidence>
<sequence>MSGFKPEIDSQQWLIKEISHRLDSSGYSCNIQLEGQINLDEPTNDGEKPTPSKKAT</sequence>